<accession>A0A1Y3P7P1</accession>
<reference evidence="2 3" key="1">
    <citation type="journal article" date="2017" name="Syst. Appl. Microbiol.">
        <title>Pseudomonas caspiana sp. nov., a citrus pathogen in the Pseudomonas syringae phylogenetic group.</title>
        <authorList>
            <person name="Busquets A."/>
            <person name="Gomila M."/>
            <person name="Beiki F."/>
            <person name="Mulet M."/>
            <person name="Rahimian H."/>
            <person name="Garcia-Valdes E."/>
            <person name="Lalucat J."/>
        </authorList>
    </citation>
    <scope>NUCLEOTIDE SEQUENCE [LARGE SCALE GENOMIC DNA]</scope>
    <source>
        <strain evidence="2 3">FBF102</strain>
    </source>
</reference>
<dbReference type="Proteomes" id="UP000195440">
    <property type="component" value="Unassembled WGS sequence"/>
</dbReference>
<feature type="chain" id="PRO_5012486282" evidence="1">
    <location>
        <begin position="21"/>
        <end position="142"/>
    </location>
</feature>
<dbReference type="RefSeq" id="WP_087264382.1">
    <property type="nucleotide sequence ID" value="NZ_JBJGBV010000001.1"/>
</dbReference>
<evidence type="ECO:0000313" key="2">
    <source>
        <dbReference type="EMBL" id="OUM75866.1"/>
    </source>
</evidence>
<dbReference type="AlphaFoldDB" id="A0A1Y3P7P1"/>
<keyword evidence="3" id="KW-1185">Reference proteome</keyword>
<dbReference type="OrthoDB" id="6910628at2"/>
<protein>
    <submittedName>
        <fullName evidence="2">Uncharacterized protein</fullName>
    </submittedName>
</protein>
<organism evidence="2 3">
    <name type="scientific">Pseudomonas caspiana</name>
    <dbReference type="NCBI Taxonomy" id="1451454"/>
    <lineage>
        <taxon>Bacteria</taxon>
        <taxon>Pseudomonadati</taxon>
        <taxon>Pseudomonadota</taxon>
        <taxon>Gammaproteobacteria</taxon>
        <taxon>Pseudomonadales</taxon>
        <taxon>Pseudomonadaceae</taxon>
        <taxon>Pseudomonas</taxon>
    </lineage>
</organism>
<keyword evidence="1" id="KW-0732">Signal</keyword>
<evidence type="ECO:0000256" key="1">
    <source>
        <dbReference type="SAM" id="SignalP"/>
    </source>
</evidence>
<comment type="caution">
    <text evidence="2">The sequence shown here is derived from an EMBL/GenBank/DDBJ whole genome shotgun (WGS) entry which is preliminary data.</text>
</comment>
<name>A0A1Y3P7P1_9PSED</name>
<evidence type="ECO:0000313" key="3">
    <source>
        <dbReference type="Proteomes" id="UP000195440"/>
    </source>
</evidence>
<gene>
    <name evidence="2" type="ORF">AUC60_01850</name>
</gene>
<proteinExistence type="predicted"/>
<feature type="signal peptide" evidence="1">
    <location>
        <begin position="1"/>
        <end position="20"/>
    </location>
</feature>
<sequence>MNRFFLAGVCLALSTGIVAAEDPLVREGTYFGSGDGGDVTVKLKAVGGGDYDASINTMVEGGCSGGVDGRMTFHGDTGVLSVPNPDYDLVTNSPLTRHKACKVILTFNDEGFLQVDEKEGCLTFHGNACTFTGELVHESAVN</sequence>
<dbReference type="EMBL" id="LOHF01000001">
    <property type="protein sequence ID" value="OUM75866.1"/>
    <property type="molecule type" value="Genomic_DNA"/>
</dbReference>